<feature type="region of interest" description="Disordered" evidence="1">
    <location>
        <begin position="82"/>
        <end position="106"/>
    </location>
</feature>
<reference evidence="2" key="1">
    <citation type="journal article" date="2022" name="bioRxiv">
        <title>Sequencing and chromosome-scale assembly of the giantPleurodeles waltlgenome.</title>
        <authorList>
            <person name="Brown T."/>
            <person name="Elewa A."/>
            <person name="Iarovenko S."/>
            <person name="Subramanian E."/>
            <person name="Araus A.J."/>
            <person name="Petzold A."/>
            <person name="Susuki M."/>
            <person name="Suzuki K.-i.T."/>
            <person name="Hayashi T."/>
            <person name="Toyoda A."/>
            <person name="Oliveira C."/>
            <person name="Osipova E."/>
            <person name="Leigh N.D."/>
            <person name="Simon A."/>
            <person name="Yun M.H."/>
        </authorList>
    </citation>
    <scope>NUCLEOTIDE SEQUENCE</scope>
    <source>
        <strain evidence="2">20211129_DDA</strain>
        <tissue evidence="2">Liver</tissue>
    </source>
</reference>
<organism evidence="2 3">
    <name type="scientific">Pleurodeles waltl</name>
    <name type="common">Iberian ribbed newt</name>
    <dbReference type="NCBI Taxonomy" id="8319"/>
    <lineage>
        <taxon>Eukaryota</taxon>
        <taxon>Metazoa</taxon>
        <taxon>Chordata</taxon>
        <taxon>Craniata</taxon>
        <taxon>Vertebrata</taxon>
        <taxon>Euteleostomi</taxon>
        <taxon>Amphibia</taxon>
        <taxon>Batrachia</taxon>
        <taxon>Caudata</taxon>
        <taxon>Salamandroidea</taxon>
        <taxon>Salamandridae</taxon>
        <taxon>Pleurodelinae</taxon>
        <taxon>Pleurodeles</taxon>
    </lineage>
</organism>
<gene>
    <name evidence="2" type="ORF">NDU88_003868</name>
</gene>
<evidence type="ECO:0000313" key="3">
    <source>
        <dbReference type="Proteomes" id="UP001066276"/>
    </source>
</evidence>
<dbReference type="AlphaFoldDB" id="A0AAV7LJT1"/>
<name>A0AAV7LJT1_PLEWA</name>
<keyword evidence="3" id="KW-1185">Reference proteome</keyword>
<evidence type="ECO:0000313" key="2">
    <source>
        <dbReference type="EMBL" id="KAJ1090739.1"/>
    </source>
</evidence>
<proteinExistence type="predicted"/>
<evidence type="ECO:0000256" key="1">
    <source>
        <dbReference type="SAM" id="MobiDB-lite"/>
    </source>
</evidence>
<dbReference type="Proteomes" id="UP001066276">
    <property type="component" value="Chromosome 11"/>
</dbReference>
<feature type="compositionally biased region" description="Pro residues" evidence="1">
    <location>
        <begin position="84"/>
        <end position="94"/>
    </location>
</feature>
<dbReference type="EMBL" id="JANPWB010000015">
    <property type="protein sequence ID" value="KAJ1090739.1"/>
    <property type="molecule type" value="Genomic_DNA"/>
</dbReference>
<accession>A0AAV7LJT1</accession>
<protein>
    <submittedName>
        <fullName evidence="2">Uncharacterized protein</fullName>
    </submittedName>
</protein>
<sequence>MAELAVLVGCLLIKGPLPGRWGGKGGPLDLVGPPPEAPAAKSPCLIGVCPRPHRQTRKITRICSTGATCRLCCAGSVSGDAPYNPRPGTTPLPPGAQWGSSGQPPQAPLRLQRRTMFMGKGGGGWGGRTACSDPPLTPTNRSPHSGAGHRRQILRAPLVFRLWPPATPTTRGPDFGRPSGLFRSGGLPGHVRATAIFLCTHVSVRRATSLCLCFC</sequence>
<comment type="caution">
    <text evidence="2">The sequence shown here is derived from an EMBL/GenBank/DDBJ whole genome shotgun (WGS) entry which is preliminary data.</text>
</comment>